<evidence type="ECO:0000313" key="1">
    <source>
        <dbReference type="EMBL" id="CAH1204458.1"/>
    </source>
</evidence>
<accession>A0ABN8GCV8</accession>
<dbReference type="Gene3D" id="3.30.460.10">
    <property type="entry name" value="Beta Polymerase, domain 2"/>
    <property type="match status" value="1"/>
</dbReference>
<proteinExistence type="predicted"/>
<evidence type="ECO:0008006" key="3">
    <source>
        <dbReference type="Google" id="ProtNLM"/>
    </source>
</evidence>
<keyword evidence="2" id="KW-1185">Reference proteome</keyword>
<name>A0ABN8GCV8_9BACL</name>
<reference evidence="1" key="1">
    <citation type="submission" date="2022-01" db="EMBL/GenBank/DDBJ databases">
        <authorList>
            <person name="Criscuolo A."/>
        </authorList>
    </citation>
    <scope>NUCLEOTIDE SEQUENCE</scope>
    <source>
        <strain evidence="1">CIP111892</strain>
    </source>
</reference>
<comment type="caution">
    <text evidence="1">The sequence shown here is derived from an EMBL/GenBank/DDBJ whole genome shotgun (WGS) entry which is preliminary data.</text>
</comment>
<dbReference type="InterPro" id="IPR043519">
    <property type="entry name" value="NT_sf"/>
</dbReference>
<dbReference type="EMBL" id="CAKMMG010000002">
    <property type="protein sequence ID" value="CAH1204458.1"/>
    <property type="molecule type" value="Genomic_DNA"/>
</dbReference>
<dbReference type="Proteomes" id="UP000838324">
    <property type="component" value="Unassembled WGS sequence"/>
</dbReference>
<organism evidence="1 2">
    <name type="scientific">Paenibacillus auburnensis</name>
    <dbReference type="NCBI Taxonomy" id="2905649"/>
    <lineage>
        <taxon>Bacteria</taxon>
        <taxon>Bacillati</taxon>
        <taxon>Bacillota</taxon>
        <taxon>Bacilli</taxon>
        <taxon>Bacillales</taxon>
        <taxon>Paenibacillaceae</taxon>
        <taxon>Paenibacillus</taxon>
    </lineage>
</organism>
<protein>
    <recommendedName>
        <fullName evidence="3">Nucleotidyltransferase</fullName>
    </recommendedName>
</protein>
<dbReference type="RefSeq" id="WP_236333379.1">
    <property type="nucleotide sequence ID" value="NZ_CAKMMG010000002.1"/>
</dbReference>
<dbReference type="SUPFAM" id="SSF81301">
    <property type="entry name" value="Nucleotidyltransferase"/>
    <property type="match status" value="1"/>
</dbReference>
<evidence type="ECO:0000313" key="2">
    <source>
        <dbReference type="Proteomes" id="UP000838324"/>
    </source>
</evidence>
<gene>
    <name evidence="1" type="ORF">PAECIP111892_02447</name>
</gene>
<sequence length="304" mass="35083">MEDSELLELQERYRAATESFVERVRSDPNVIAVIVCGSLAYDTVWEKSDIDMGLIVRDQTLQQNAYCLVEDGITINVQLFDRSGFKRGFDRLVGGSMPQSFFAKGQMVYTSDDSLYAYFEEFKRLGSQDIALSLLWRSCELIDIYHKCQKWLTVRKDPLYTQFFLVKAADHIAAMELCAAGEPPIRESVLKVLERSPEQMAPFYQDPLTRRLSEDELWKAIREIGQVLERHLDVISRPVLEFMADQEMKTVTMLAKHFHMQGHYLINILEYMAEKGILEKVSQTIRITSKSKPAVEEIGFLYIP</sequence>